<feature type="signal peptide" evidence="1">
    <location>
        <begin position="1"/>
        <end position="19"/>
    </location>
</feature>
<keyword evidence="3" id="KW-1185">Reference proteome</keyword>
<evidence type="ECO:0000313" key="3">
    <source>
        <dbReference type="Proteomes" id="UP001519460"/>
    </source>
</evidence>
<name>A0ABD0LDK5_9CAEN</name>
<keyword evidence="1" id="KW-0732">Signal</keyword>
<dbReference type="EMBL" id="JACVVK020000057">
    <property type="protein sequence ID" value="KAK7497554.1"/>
    <property type="molecule type" value="Genomic_DNA"/>
</dbReference>
<protein>
    <submittedName>
        <fullName evidence="2">Uncharacterized protein</fullName>
    </submittedName>
</protein>
<dbReference type="AlphaFoldDB" id="A0ABD0LDK5"/>
<proteinExistence type="predicted"/>
<dbReference type="Proteomes" id="UP001519460">
    <property type="component" value="Unassembled WGS sequence"/>
</dbReference>
<gene>
    <name evidence="2" type="ORF">BaRGS_00011194</name>
</gene>
<reference evidence="2 3" key="1">
    <citation type="journal article" date="2023" name="Sci. Data">
        <title>Genome assembly of the Korean intertidal mud-creeper Batillaria attramentaria.</title>
        <authorList>
            <person name="Patra A.K."/>
            <person name="Ho P.T."/>
            <person name="Jun S."/>
            <person name="Lee S.J."/>
            <person name="Kim Y."/>
            <person name="Won Y.J."/>
        </authorList>
    </citation>
    <scope>NUCLEOTIDE SEQUENCE [LARGE SCALE GENOMIC DNA]</scope>
    <source>
        <strain evidence="2">Wonlab-2016</strain>
    </source>
</reference>
<comment type="caution">
    <text evidence="2">The sequence shown here is derived from an EMBL/GenBank/DDBJ whole genome shotgun (WGS) entry which is preliminary data.</text>
</comment>
<feature type="chain" id="PRO_5044774781" evidence="1">
    <location>
        <begin position="20"/>
        <end position="228"/>
    </location>
</feature>
<organism evidence="2 3">
    <name type="scientific">Batillaria attramentaria</name>
    <dbReference type="NCBI Taxonomy" id="370345"/>
    <lineage>
        <taxon>Eukaryota</taxon>
        <taxon>Metazoa</taxon>
        <taxon>Spiralia</taxon>
        <taxon>Lophotrochozoa</taxon>
        <taxon>Mollusca</taxon>
        <taxon>Gastropoda</taxon>
        <taxon>Caenogastropoda</taxon>
        <taxon>Sorbeoconcha</taxon>
        <taxon>Cerithioidea</taxon>
        <taxon>Batillariidae</taxon>
        <taxon>Batillaria</taxon>
    </lineage>
</organism>
<evidence type="ECO:0000256" key="1">
    <source>
        <dbReference type="SAM" id="SignalP"/>
    </source>
</evidence>
<evidence type="ECO:0000313" key="2">
    <source>
        <dbReference type="EMBL" id="KAK7497554.1"/>
    </source>
</evidence>
<accession>A0ABD0LDK5</accession>
<sequence>MLLCLLLAVCPACWSQIQCGEFETLGPLDFVGLVEEEKGVLVKELVVTKRLTRKAGRRLADVNRWVAKEGDLRVVGFKTASGEEIGEAYADAYALQRESAKDLKTFENLDRATTSDRDNSPHLSITSLGYKWPCLVFPYHCPSTKRYLWVLPSNDDAVVCYIPWPRLQAVTAATCDCVPCRAAFRRGVCRTSCFQRRRFLVACQKGKDQFVWGFDTRLLPQCCQCRTC</sequence>